<dbReference type="EMBL" id="RKMG01000002">
    <property type="protein sequence ID" value="RPA65038.1"/>
    <property type="molecule type" value="Genomic_DNA"/>
</dbReference>
<gene>
    <name evidence="5" type="ORF">EF384_01100</name>
</gene>
<evidence type="ECO:0000313" key="5">
    <source>
        <dbReference type="EMBL" id="RPA65038.1"/>
    </source>
</evidence>
<reference evidence="5 6" key="1">
    <citation type="submission" date="2018-11" db="EMBL/GenBank/DDBJ databases">
        <title>Aerococcus sp. SJQ22, whole genome shotgun sequence.</title>
        <authorList>
            <person name="Sun L."/>
            <person name="Gao X."/>
            <person name="Chen W."/>
            <person name="Huang K."/>
        </authorList>
    </citation>
    <scope>NUCLEOTIDE SEQUENCE [LARGE SCALE GENOMIC DNA]</scope>
    <source>
        <strain evidence="5 6">SJQ22</strain>
    </source>
</reference>
<evidence type="ECO:0000313" key="6">
    <source>
        <dbReference type="Proteomes" id="UP000273977"/>
    </source>
</evidence>
<dbReference type="NCBIfam" id="TIGR01760">
    <property type="entry name" value="tape_meas_TP901"/>
    <property type="match status" value="1"/>
</dbReference>
<comment type="caution">
    <text evidence="5">The sequence shown here is derived from an EMBL/GenBank/DDBJ whole genome shotgun (WGS) entry which is preliminary data.</text>
</comment>
<feature type="coiled-coil region" evidence="2">
    <location>
        <begin position="649"/>
        <end position="679"/>
    </location>
</feature>
<keyword evidence="6" id="KW-1185">Reference proteome</keyword>
<accession>A0A3N4GVX2</accession>
<feature type="compositionally biased region" description="Polar residues" evidence="3">
    <location>
        <begin position="1157"/>
        <end position="1166"/>
    </location>
</feature>
<dbReference type="Pfam" id="PF10145">
    <property type="entry name" value="PhageMin_Tail"/>
    <property type="match status" value="1"/>
</dbReference>
<sequence length="1399" mass="149121">MAGNAPLGQMIIELGLDSSDFGKGLQSSKREVKTWANSMKAEMNAAKLAGNKMQGLEANFKGLTKVIEAQKKQVDSLKKSYEGSFVDGKATAQTEKLAGQLKQAESQLFNYQNQLKNTAGEIARTKVETEGWTGVLNKASDHLVTGGEKISKFGQGVADIGGKMTTGITLPIIGLGAAAVKTAISFEDSMSQLQYASKASGEEMSRLRELAIQMGEDTIFSAKESGEAMVELAKGGMSVAQIEAGGLKTAMDLAAAGNIALADAAEMTVQGMNMFNIEAEDSSRIANALAGGADASTASVESMGQALSQVGTVANTAGWSVEDTTAAIAAMADAGIQGSDAGTSLKSMLQRLSAPTSKASELMADLGINLYDADGNMKSMTEVAQELQDGFTGLSQEQQQQAMATIFGSDAVRAATVFMNEGSEGLGEYKKATEDATAAQEAADSQMSESARNWEELQGSLETLSITVGEKLLPIFNDGVEYITGIVESFSELSEEQQNNILKWAGIAAAAGPVLTIAGKGIFVFGKLTTGVGKLGKGLINLMSNNAGKKAMKDIADSALDAGKGLDDVGSKAGKVSGLGATAFNPWVLGAGLAVAAIGGIGYAIYHEATEPQRRAKESVKETDGAYQSWFDGVTSGIDSVKEVGNIAVDGAEASAEAYKQAAKDIQKANADIQNSLDAMFDEGLINNQHQFFKGDLFKQFTLELDEVNQKMKEFGASEEEIARVSEAFNNYGTMLGNASSEVMRALEDNIKVTPEWASAQIQAVEGVTTQTIASLQERRQAELDALEARKEMYSPERYQQEVDAINARTQNEIYAIQTSQQSITEILTNAAKGRRELTEGEALSMILSLNKISEATGESLTENDELMAMLGDNMELLTSKTAIESMNRMGILNDEAIENLKNAGTTEEAMNIVIEALDRYGAKELPPKNLDIDTDYSVEKIEELLTELDIWNNLTAEEKELLYQVQNGEDLEKALQDLGKWNDLPVEDKSAVLKGEVDPEVANGIQSMGLWSNAEFVDKFASIDTNADDATDKIGKLLEQWGVMSAEEYKKLVVDSQDNGQQAIETVQEFMQLPDAEKMLHATDQTADGVATATNNILSVPEARNTFFTALESLTPVAGNVNVAIGSVPISKHTNFGASEQVSANASSAKGAHASVPTSKHTNFGSSEQVSSKASSARSAHSSVPTSKQTNFNSSESVSSTAASARGAISSVPTSKTTTFTAKLAGAWGKVKSFFGYERGTNYHPGGFAIVNDQKGSRFREMIEYPDGTQYIPTGRNVIMDLPRGSKVLKAASTATMFPGLPQYADGVGITNDAQFIRDSTSLERANVPTNVNMPTIDLKPLEALLERINDSIQEGKVIHNQLKIDGQEVAKNTYPYIDNLMNNSTKRSSVMRIGGEG</sequence>
<proteinExistence type="predicted"/>
<dbReference type="Proteomes" id="UP000273977">
    <property type="component" value="Unassembled WGS sequence"/>
</dbReference>
<feature type="compositionally biased region" description="Polar residues" evidence="3">
    <location>
        <begin position="1185"/>
        <end position="1194"/>
    </location>
</feature>
<protein>
    <submittedName>
        <fullName evidence="5">Phage tail tape measure protein</fullName>
    </submittedName>
</protein>
<feature type="compositionally biased region" description="Low complexity" evidence="3">
    <location>
        <begin position="1167"/>
        <end position="1184"/>
    </location>
</feature>
<keyword evidence="2" id="KW-0175">Coiled coil</keyword>
<dbReference type="PANTHER" id="PTHR37813:SF1">
    <property type="entry name" value="FELS-2 PROPHAGE PROTEIN"/>
    <property type="match status" value="1"/>
</dbReference>
<evidence type="ECO:0000256" key="1">
    <source>
        <dbReference type="ARBA" id="ARBA00022612"/>
    </source>
</evidence>
<organism evidence="5 6">
    <name type="scientific">Aerococcus agrisoli</name>
    <dbReference type="NCBI Taxonomy" id="2487350"/>
    <lineage>
        <taxon>Bacteria</taxon>
        <taxon>Bacillati</taxon>
        <taxon>Bacillota</taxon>
        <taxon>Bacilli</taxon>
        <taxon>Lactobacillales</taxon>
        <taxon>Aerococcaceae</taxon>
        <taxon>Aerococcus</taxon>
    </lineage>
</organism>
<feature type="coiled-coil region" evidence="2">
    <location>
        <begin position="53"/>
        <end position="121"/>
    </location>
</feature>
<dbReference type="PANTHER" id="PTHR37813">
    <property type="entry name" value="FELS-2 PROPHAGE PROTEIN"/>
    <property type="match status" value="1"/>
</dbReference>
<name>A0A3N4GVX2_9LACT</name>
<evidence type="ECO:0000256" key="3">
    <source>
        <dbReference type="SAM" id="MobiDB-lite"/>
    </source>
</evidence>
<dbReference type="RefSeq" id="WP_123779142.1">
    <property type="nucleotide sequence ID" value="NZ_RKMG01000002.1"/>
</dbReference>
<dbReference type="OrthoDB" id="2137849at2"/>
<keyword evidence="1" id="KW-1188">Viral release from host cell</keyword>
<dbReference type="InterPro" id="IPR010090">
    <property type="entry name" value="Phage_tape_meas"/>
</dbReference>
<feature type="region of interest" description="Disordered" evidence="3">
    <location>
        <begin position="1148"/>
        <end position="1199"/>
    </location>
</feature>
<evidence type="ECO:0000259" key="4">
    <source>
        <dbReference type="Pfam" id="PF10145"/>
    </source>
</evidence>
<evidence type="ECO:0000256" key="2">
    <source>
        <dbReference type="SAM" id="Coils"/>
    </source>
</evidence>
<feature type="domain" description="Phage tail tape measure protein" evidence="4">
    <location>
        <begin position="208"/>
        <end position="408"/>
    </location>
</feature>